<reference evidence="1 2" key="1">
    <citation type="journal article" date="2013" name="PLoS Genet.">
        <title>The genome and development-dependent transcriptomes of Pyronema confluens: a window into fungal evolution.</title>
        <authorList>
            <person name="Traeger S."/>
            <person name="Altegoer F."/>
            <person name="Freitag M."/>
            <person name="Gabaldon T."/>
            <person name="Kempken F."/>
            <person name="Kumar A."/>
            <person name="Marcet-Houben M."/>
            <person name="Poggeler S."/>
            <person name="Stajich J.E."/>
            <person name="Nowrousian M."/>
        </authorList>
    </citation>
    <scope>NUCLEOTIDE SEQUENCE [LARGE SCALE GENOMIC DNA]</scope>
    <source>
        <strain evidence="2">CBS 100304</strain>
        <tissue evidence="1">Vegetative mycelium</tissue>
    </source>
</reference>
<gene>
    <name evidence="1" type="ORF">PCON_02879</name>
</gene>
<dbReference type="EMBL" id="HF936373">
    <property type="protein sequence ID" value="CCX16283.1"/>
    <property type="molecule type" value="Genomic_DNA"/>
</dbReference>
<keyword evidence="2" id="KW-1185">Reference proteome</keyword>
<dbReference type="Proteomes" id="UP000018144">
    <property type="component" value="Unassembled WGS sequence"/>
</dbReference>
<sequence>MFGKDDILLLNSISKHCTNPRAIFYYIRRHE</sequence>
<dbReference type="AlphaFoldDB" id="U4LHZ6"/>
<evidence type="ECO:0000313" key="2">
    <source>
        <dbReference type="Proteomes" id="UP000018144"/>
    </source>
</evidence>
<accession>U4LHZ6</accession>
<protein>
    <submittedName>
        <fullName evidence="1">Uncharacterized protein</fullName>
    </submittedName>
</protein>
<organism evidence="1 2">
    <name type="scientific">Pyronema omphalodes (strain CBS 100304)</name>
    <name type="common">Pyronema confluens</name>
    <dbReference type="NCBI Taxonomy" id="1076935"/>
    <lineage>
        <taxon>Eukaryota</taxon>
        <taxon>Fungi</taxon>
        <taxon>Dikarya</taxon>
        <taxon>Ascomycota</taxon>
        <taxon>Pezizomycotina</taxon>
        <taxon>Pezizomycetes</taxon>
        <taxon>Pezizales</taxon>
        <taxon>Pyronemataceae</taxon>
        <taxon>Pyronema</taxon>
    </lineage>
</organism>
<evidence type="ECO:0000313" key="1">
    <source>
        <dbReference type="EMBL" id="CCX16283.1"/>
    </source>
</evidence>
<proteinExistence type="predicted"/>
<name>U4LHZ6_PYROM</name>